<feature type="signal peptide" evidence="1">
    <location>
        <begin position="1"/>
        <end position="23"/>
    </location>
</feature>
<dbReference type="CDD" id="cd00104">
    <property type="entry name" value="KAZAL_FS"/>
    <property type="match status" value="1"/>
</dbReference>
<dbReference type="PROSITE" id="PS51257">
    <property type="entry name" value="PROKAR_LIPOPROTEIN"/>
    <property type="match status" value="1"/>
</dbReference>
<keyword evidence="1" id="KW-0732">Signal</keyword>
<reference evidence="3" key="1">
    <citation type="submission" date="2005-05" db="EMBL/GenBank/DDBJ databases">
        <title>The salivary gland transcriptome of the stable fly, Stomoxys calcitrans.</title>
        <authorList>
            <person name="Wang X."/>
            <person name="Ribeiro J.M."/>
            <person name="Broce A.B."/>
            <person name="Kanost M.R."/>
        </authorList>
    </citation>
    <scope>NUCLEOTIDE SEQUENCE</scope>
    <source>
        <tissue evidence="3">Salivary gland</tissue>
    </source>
</reference>
<evidence type="ECO:0000313" key="3">
    <source>
        <dbReference type="EMBL" id="AAY98015.1"/>
    </source>
</evidence>
<feature type="domain" description="Kazal-like" evidence="2">
    <location>
        <begin position="11"/>
        <end position="72"/>
    </location>
</feature>
<evidence type="ECO:0000259" key="2">
    <source>
        <dbReference type="PROSITE" id="PS51465"/>
    </source>
</evidence>
<dbReference type="InterPro" id="IPR002350">
    <property type="entry name" value="Kazal_dom"/>
</dbReference>
<dbReference type="Pfam" id="PF00050">
    <property type="entry name" value="Kazal_1"/>
    <property type="match status" value="1"/>
</dbReference>
<dbReference type="SMART" id="SM00280">
    <property type="entry name" value="KAZAL"/>
    <property type="match status" value="1"/>
</dbReference>
<dbReference type="SUPFAM" id="SSF100895">
    <property type="entry name" value="Kazal-type serine protease inhibitors"/>
    <property type="match status" value="1"/>
</dbReference>
<feature type="chain" id="PRO_5002687961" evidence="1">
    <location>
        <begin position="24"/>
        <end position="72"/>
    </location>
</feature>
<protein>
    <submittedName>
        <fullName evidence="3">Protease inhibitor</fullName>
    </submittedName>
</protein>
<dbReference type="PROSITE" id="PS51465">
    <property type="entry name" value="KAZAL_2"/>
    <property type="match status" value="1"/>
</dbReference>
<sequence>MKLSMVLILMAVALSGCPNSVLAIYCPCNLRNWDPVCGTNGTTYVNRCEFECTQREYAKLGRRIYIAKKGRC</sequence>
<dbReference type="Gene3D" id="3.30.60.30">
    <property type="match status" value="1"/>
</dbReference>
<evidence type="ECO:0000256" key="1">
    <source>
        <dbReference type="SAM" id="SignalP"/>
    </source>
</evidence>
<proteinExistence type="evidence at transcript level"/>
<accession>A5WYF3</accession>
<dbReference type="InterPro" id="IPR036058">
    <property type="entry name" value="Kazal_dom_sf"/>
</dbReference>
<dbReference type="AlphaFoldDB" id="A5WYF3"/>
<dbReference type="EMBL" id="DQ060071">
    <property type="protein sequence ID" value="AAY98015.1"/>
    <property type="molecule type" value="mRNA"/>
</dbReference>
<organism evidence="3">
    <name type="scientific">Stomoxys calcitrans</name>
    <name type="common">Stable fly</name>
    <name type="synonym">Conops calcitrans</name>
    <dbReference type="NCBI Taxonomy" id="35570"/>
    <lineage>
        <taxon>Eukaryota</taxon>
        <taxon>Metazoa</taxon>
        <taxon>Ecdysozoa</taxon>
        <taxon>Arthropoda</taxon>
        <taxon>Hexapoda</taxon>
        <taxon>Insecta</taxon>
        <taxon>Pterygota</taxon>
        <taxon>Neoptera</taxon>
        <taxon>Endopterygota</taxon>
        <taxon>Diptera</taxon>
        <taxon>Brachycera</taxon>
        <taxon>Muscomorpha</taxon>
        <taxon>Muscoidea</taxon>
        <taxon>Muscidae</taxon>
        <taxon>Stomoxys</taxon>
    </lineage>
</organism>
<name>A5WYF3_STOCA</name>